<name>A0ABT6WUJ2_9ACTN</name>
<dbReference type="RefSeq" id="WP_282764497.1">
    <property type="nucleotide sequence ID" value="NZ_JASCTH010000025.1"/>
</dbReference>
<evidence type="ECO:0000313" key="2">
    <source>
        <dbReference type="Proteomes" id="UP001241758"/>
    </source>
</evidence>
<evidence type="ECO:0008006" key="3">
    <source>
        <dbReference type="Google" id="ProtNLM"/>
    </source>
</evidence>
<protein>
    <recommendedName>
        <fullName evidence="3">IrrE N-terminal-like domain-containing protein</fullName>
    </recommendedName>
</protein>
<evidence type="ECO:0000313" key="1">
    <source>
        <dbReference type="EMBL" id="MDI6103413.1"/>
    </source>
</evidence>
<dbReference type="EMBL" id="JASCTH010000025">
    <property type="protein sequence ID" value="MDI6103413.1"/>
    <property type="molecule type" value="Genomic_DNA"/>
</dbReference>
<keyword evidence="2" id="KW-1185">Reference proteome</keyword>
<sequence>MADRTLRRRCERILTGLGLPDAIDVRDLCDVLAERQGRPIHLIAEHLPAMSPCGLAVRTERFDAIFYEAGTSRLHQDHIIRHELGHLICGHLTAPVLDAEASRLLLPDLDPSLVRAVLGRTNYSEVEEKEAELIASLLLRRSVLAGAGHAPHDDAGTSPVLGRLHHTLIDPGRG</sequence>
<reference evidence="1 2" key="1">
    <citation type="submission" date="2023-05" db="EMBL/GenBank/DDBJ databases">
        <title>Actinoplanes sp. NEAU-A12 genome sequencing.</title>
        <authorList>
            <person name="Wang Z.-S."/>
        </authorList>
    </citation>
    <scope>NUCLEOTIDE SEQUENCE [LARGE SCALE GENOMIC DNA]</scope>
    <source>
        <strain evidence="1 2">NEAU-A12</strain>
    </source>
</reference>
<gene>
    <name evidence="1" type="ORF">QLQ12_32875</name>
</gene>
<proteinExistence type="predicted"/>
<organism evidence="1 2">
    <name type="scientific">Actinoplanes sandaracinus</name>
    <dbReference type="NCBI Taxonomy" id="3045177"/>
    <lineage>
        <taxon>Bacteria</taxon>
        <taxon>Bacillati</taxon>
        <taxon>Actinomycetota</taxon>
        <taxon>Actinomycetes</taxon>
        <taxon>Micromonosporales</taxon>
        <taxon>Micromonosporaceae</taxon>
        <taxon>Actinoplanes</taxon>
    </lineage>
</organism>
<dbReference type="Proteomes" id="UP001241758">
    <property type="component" value="Unassembled WGS sequence"/>
</dbReference>
<accession>A0ABT6WUJ2</accession>
<comment type="caution">
    <text evidence="1">The sequence shown here is derived from an EMBL/GenBank/DDBJ whole genome shotgun (WGS) entry which is preliminary data.</text>
</comment>